<dbReference type="Proteomes" id="UP000515344">
    <property type="component" value="Chromosome"/>
</dbReference>
<gene>
    <name evidence="2" type="ORF">H4075_04835</name>
</gene>
<dbReference type="AlphaFoldDB" id="A0A7G5XJ79"/>
<keyword evidence="3" id="KW-1185">Reference proteome</keyword>
<accession>A0A7G5XJ79</accession>
<reference evidence="3" key="1">
    <citation type="submission" date="2020-08" db="EMBL/GenBank/DDBJ databases">
        <title>Lacibacter sp. S13-6-6 genome sequencing.</title>
        <authorList>
            <person name="Jin L."/>
        </authorList>
    </citation>
    <scope>NUCLEOTIDE SEQUENCE [LARGE SCALE GENOMIC DNA]</scope>
    <source>
        <strain evidence="3">S13-6-6</strain>
    </source>
</reference>
<keyword evidence="1" id="KW-1133">Transmembrane helix</keyword>
<keyword evidence="1" id="KW-0472">Membrane</keyword>
<feature type="transmembrane region" description="Helical" evidence="1">
    <location>
        <begin position="93"/>
        <end position="114"/>
    </location>
</feature>
<dbReference type="RefSeq" id="WP_182804671.1">
    <property type="nucleotide sequence ID" value="NZ_CP060007.1"/>
</dbReference>
<evidence type="ECO:0000256" key="1">
    <source>
        <dbReference type="SAM" id="Phobius"/>
    </source>
</evidence>
<proteinExistence type="predicted"/>
<organism evidence="2 3">
    <name type="scientific">Lacibacter sediminis</name>
    <dbReference type="NCBI Taxonomy" id="2760713"/>
    <lineage>
        <taxon>Bacteria</taxon>
        <taxon>Pseudomonadati</taxon>
        <taxon>Bacteroidota</taxon>
        <taxon>Chitinophagia</taxon>
        <taxon>Chitinophagales</taxon>
        <taxon>Chitinophagaceae</taxon>
        <taxon>Lacibacter</taxon>
    </lineage>
</organism>
<feature type="transmembrane region" description="Helical" evidence="1">
    <location>
        <begin position="6"/>
        <end position="27"/>
    </location>
</feature>
<keyword evidence="1" id="KW-0812">Transmembrane</keyword>
<evidence type="ECO:0000313" key="2">
    <source>
        <dbReference type="EMBL" id="QNA45532.1"/>
    </source>
</evidence>
<protein>
    <submittedName>
        <fullName evidence="2">DUF3810 domain-containing protein</fullName>
    </submittedName>
</protein>
<evidence type="ECO:0000313" key="3">
    <source>
        <dbReference type="Proteomes" id="UP000515344"/>
    </source>
</evidence>
<dbReference type="InterPro" id="IPR024294">
    <property type="entry name" value="DUF3810"/>
</dbReference>
<sequence>MTYGRLIRIAIISTLSIFALVIFFISGNHEWIEKNYATAFYPKLASTLRLIFGWFPFSLGDIIYSIVTISVLWQIGKFVVRLFHKTDSWRKKLTPLLTAGIILLAVYVYFYLFWGLNYYRKGIEHQLGLKNAKFAKEQLIGLNMFLLTELNNRKEICLKKKDTIMSRERMFQSARDGYSQLEQQFPYMRYRYSSLKPSMFGRVGNYIGFQGYYNPFTGEGQVNTAIPNFLQPYVTCHEMAHQIGYASESEANFVGFLAATHSSDTLMQYSSYLDMFMYAWGNLRAVDSTAAKEFGTKLHEGVKRDLKTYRKYVEDHRTFVSDWTDFLYDYYLKQNRQRKGIESYGEVTGWLIAYRKKYNK</sequence>
<dbReference type="Pfam" id="PF12725">
    <property type="entry name" value="DUF3810"/>
    <property type="match status" value="1"/>
</dbReference>
<name>A0A7G5XJ79_9BACT</name>
<feature type="transmembrane region" description="Helical" evidence="1">
    <location>
        <begin position="48"/>
        <end position="73"/>
    </location>
</feature>
<dbReference type="EMBL" id="CP060007">
    <property type="protein sequence ID" value="QNA45532.1"/>
    <property type="molecule type" value="Genomic_DNA"/>
</dbReference>
<dbReference type="KEGG" id="lacs:H4075_04835"/>